<reference evidence="1 2" key="1">
    <citation type="submission" date="2014-03" db="EMBL/GenBank/DDBJ databases">
        <title>Draft genome of the hookworm Oesophagostomum dentatum.</title>
        <authorList>
            <person name="Mitreva M."/>
        </authorList>
    </citation>
    <scope>NUCLEOTIDE SEQUENCE [LARGE SCALE GENOMIC DNA]</scope>
    <source>
        <strain evidence="1 2">OD-Hann</strain>
    </source>
</reference>
<dbReference type="EMBL" id="KN551199">
    <property type="protein sequence ID" value="KHJ92690.1"/>
    <property type="molecule type" value="Genomic_DNA"/>
</dbReference>
<proteinExistence type="predicted"/>
<dbReference type="CDD" id="cd04301">
    <property type="entry name" value="NAT_SF"/>
    <property type="match status" value="1"/>
</dbReference>
<evidence type="ECO:0008006" key="3">
    <source>
        <dbReference type="Google" id="ProtNLM"/>
    </source>
</evidence>
<gene>
    <name evidence="1" type="ORF">OESDEN_07415</name>
</gene>
<evidence type="ECO:0000313" key="1">
    <source>
        <dbReference type="EMBL" id="KHJ92690.1"/>
    </source>
</evidence>
<sequence>MGGVVGINRKDYTQLGTYYVKEEYRHSGIGSKLFKEVLKNKPGVFQAVHILLPTINKFGLKESYGRRFNHVKIENPSGFPDLQETMPNCRVVLSDSFSQEDWEAISVFDREVCGEARSIRELLQLEDSYTAAVFSEENPDMDFDFDPDTSAIYRRTVEFLLPAEERMLPLIEKLNGEEGN</sequence>
<dbReference type="SUPFAM" id="SSF55729">
    <property type="entry name" value="Acyl-CoA N-acyltransferases (Nat)"/>
    <property type="match status" value="1"/>
</dbReference>
<name>A0A0B1TBI4_OESDE</name>
<evidence type="ECO:0000313" key="2">
    <source>
        <dbReference type="Proteomes" id="UP000053660"/>
    </source>
</evidence>
<dbReference type="AlphaFoldDB" id="A0A0B1TBI4"/>
<dbReference type="InterPro" id="IPR016181">
    <property type="entry name" value="Acyl_CoA_acyltransferase"/>
</dbReference>
<dbReference type="Proteomes" id="UP000053660">
    <property type="component" value="Unassembled WGS sequence"/>
</dbReference>
<accession>A0A0B1TBI4</accession>
<organism evidence="1 2">
    <name type="scientific">Oesophagostomum dentatum</name>
    <name type="common">Nodular worm</name>
    <dbReference type="NCBI Taxonomy" id="61180"/>
    <lineage>
        <taxon>Eukaryota</taxon>
        <taxon>Metazoa</taxon>
        <taxon>Ecdysozoa</taxon>
        <taxon>Nematoda</taxon>
        <taxon>Chromadorea</taxon>
        <taxon>Rhabditida</taxon>
        <taxon>Rhabditina</taxon>
        <taxon>Rhabditomorpha</taxon>
        <taxon>Strongyloidea</taxon>
        <taxon>Strongylidae</taxon>
        <taxon>Oesophagostomum</taxon>
    </lineage>
</organism>
<protein>
    <recommendedName>
        <fullName evidence="3">N-acetyltransferase domain-containing protein</fullName>
    </recommendedName>
</protein>
<keyword evidence="2" id="KW-1185">Reference proteome</keyword>
<dbReference type="OrthoDB" id="5861135at2759"/>